<dbReference type="Gene3D" id="1.10.3460.10">
    <property type="entry name" value="Chlorophyll a/b binding protein domain"/>
    <property type="match status" value="1"/>
</dbReference>
<dbReference type="Proteomes" id="UP000612055">
    <property type="component" value="Unassembled WGS sequence"/>
</dbReference>
<reference evidence="1" key="1">
    <citation type="journal article" date="2020" name="bioRxiv">
        <title>Comparative genomics of Chlamydomonas.</title>
        <authorList>
            <person name="Craig R.J."/>
            <person name="Hasan A.R."/>
            <person name="Ness R.W."/>
            <person name="Keightley P.D."/>
        </authorList>
    </citation>
    <scope>NUCLEOTIDE SEQUENCE</scope>
    <source>
        <strain evidence="1">CCAP 11/70</strain>
    </source>
</reference>
<sequence>MATALRACPVACPASGRRQGTVLRRSINRSARVVSVRAEAPVSPVKPPAGVTLPPVQPEVPPPMFGFVNWAEKINGRAAMLGFFGVLFIELIAGKGVLELAGLATGRGLGFEF</sequence>
<accession>A0A836C5I9</accession>
<organism evidence="1 2">
    <name type="scientific">Edaphochlamys debaryana</name>
    <dbReference type="NCBI Taxonomy" id="47281"/>
    <lineage>
        <taxon>Eukaryota</taxon>
        <taxon>Viridiplantae</taxon>
        <taxon>Chlorophyta</taxon>
        <taxon>core chlorophytes</taxon>
        <taxon>Chlorophyceae</taxon>
        <taxon>CS clade</taxon>
        <taxon>Chlamydomonadales</taxon>
        <taxon>Chlamydomonadales incertae sedis</taxon>
        <taxon>Edaphochlamys</taxon>
    </lineage>
</organism>
<comment type="caution">
    <text evidence="1">The sequence shown here is derived from an EMBL/GenBank/DDBJ whole genome shotgun (WGS) entry which is preliminary data.</text>
</comment>
<evidence type="ECO:0000313" key="2">
    <source>
        <dbReference type="Proteomes" id="UP000612055"/>
    </source>
</evidence>
<proteinExistence type="predicted"/>
<keyword evidence="2" id="KW-1185">Reference proteome</keyword>
<dbReference type="SUPFAM" id="SSF103511">
    <property type="entry name" value="Chlorophyll a-b binding protein"/>
    <property type="match status" value="1"/>
</dbReference>
<evidence type="ECO:0008006" key="3">
    <source>
        <dbReference type="Google" id="ProtNLM"/>
    </source>
</evidence>
<gene>
    <name evidence="1" type="ORF">HYH03_002684</name>
</gene>
<evidence type="ECO:0000313" key="1">
    <source>
        <dbReference type="EMBL" id="KAG2499752.1"/>
    </source>
</evidence>
<dbReference type="GO" id="GO:0009507">
    <property type="term" value="C:chloroplast"/>
    <property type="evidence" value="ECO:0007669"/>
    <property type="project" value="UniProtKB-SubCell"/>
</dbReference>
<name>A0A836C5I9_9CHLO</name>
<protein>
    <recommendedName>
        <fullName evidence="3">High light inducible protein</fullName>
    </recommendedName>
</protein>
<dbReference type="OrthoDB" id="542523at2759"/>
<dbReference type="AlphaFoldDB" id="A0A836C5I9"/>
<dbReference type="EMBL" id="JAEHOE010000006">
    <property type="protein sequence ID" value="KAG2499752.1"/>
    <property type="molecule type" value="Genomic_DNA"/>
</dbReference>